<reference evidence="1" key="1">
    <citation type="submission" date="2022-01" db="EMBL/GenBank/DDBJ databases">
        <authorList>
            <person name="King R."/>
        </authorList>
    </citation>
    <scope>NUCLEOTIDE SEQUENCE</scope>
</reference>
<proteinExistence type="predicted"/>
<dbReference type="SUPFAM" id="SSF69322">
    <property type="entry name" value="Tricorn protease domain 2"/>
    <property type="match status" value="1"/>
</dbReference>
<evidence type="ECO:0000313" key="1">
    <source>
        <dbReference type="EMBL" id="CAG9807787.1"/>
    </source>
</evidence>
<accession>A0A9N9WVQ0</accession>
<dbReference type="Proteomes" id="UP001153620">
    <property type="component" value="Chromosome 3"/>
</dbReference>
<dbReference type="AlphaFoldDB" id="A0A9N9WVQ0"/>
<dbReference type="OrthoDB" id="435188at2759"/>
<dbReference type="EMBL" id="OU895879">
    <property type="protein sequence ID" value="CAG9807787.1"/>
    <property type="molecule type" value="Genomic_DNA"/>
</dbReference>
<keyword evidence="2" id="KW-1185">Reference proteome</keyword>
<sequence length="375" mass="43884">MLITDLNDDELIIIFSYCTESDHKQLVRTCNLFEKLIEDNFFERKCRPFLMVSHMKAHPEVFERTLNGYMKYSERIKTHQNWMYGTCRQIVFFQHRENYESLLELDSNYLYTTALGQFNLFKRRRKDGIDTDPILSIGDKNDSKIASLKRRDYMIAGCRLSGTIFTYDEENEYNEEFVRDSIDPLLDLDFVGDFFVTTSRRDTIFHKLSCELGMYTFDFSKNLNIGFNSIDINPLCDKILGAKSDSLHIIEPVKALVSNSYLNRAQIYNTKWLNNNSFVFTSNTNPLCLIDTRDFKRQEFSCGNFSATSVDYDGNNGLIYGTLLGMIILCDIRMPRTFEKVFHLDTPAICRNVKSDERHLYISTDNAIHMLNFDY</sequence>
<organism evidence="1 2">
    <name type="scientific">Chironomus riparius</name>
    <dbReference type="NCBI Taxonomy" id="315576"/>
    <lineage>
        <taxon>Eukaryota</taxon>
        <taxon>Metazoa</taxon>
        <taxon>Ecdysozoa</taxon>
        <taxon>Arthropoda</taxon>
        <taxon>Hexapoda</taxon>
        <taxon>Insecta</taxon>
        <taxon>Pterygota</taxon>
        <taxon>Neoptera</taxon>
        <taxon>Endopterygota</taxon>
        <taxon>Diptera</taxon>
        <taxon>Nematocera</taxon>
        <taxon>Chironomoidea</taxon>
        <taxon>Chironomidae</taxon>
        <taxon>Chironominae</taxon>
        <taxon>Chironomus</taxon>
    </lineage>
</organism>
<protein>
    <recommendedName>
        <fullName evidence="3">F-box domain-containing protein</fullName>
    </recommendedName>
</protein>
<evidence type="ECO:0008006" key="3">
    <source>
        <dbReference type="Google" id="ProtNLM"/>
    </source>
</evidence>
<name>A0A9N9WVQ0_9DIPT</name>
<reference evidence="1" key="2">
    <citation type="submission" date="2022-10" db="EMBL/GenBank/DDBJ databases">
        <authorList>
            <consortium name="ENA_rothamsted_submissions"/>
            <consortium name="culmorum"/>
            <person name="King R."/>
        </authorList>
    </citation>
    <scope>NUCLEOTIDE SEQUENCE</scope>
</reference>
<gene>
    <name evidence="1" type="ORF">CHIRRI_LOCUS10633</name>
</gene>
<evidence type="ECO:0000313" key="2">
    <source>
        <dbReference type="Proteomes" id="UP001153620"/>
    </source>
</evidence>